<protein>
    <submittedName>
        <fullName evidence="2">Uncharacterized protein</fullName>
    </submittedName>
</protein>
<proteinExistence type="predicted"/>
<dbReference type="EMBL" id="CAJSLV010000068">
    <property type="protein sequence ID" value="CAG6395985.1"/>
    <property type="molecule type" value="Genomic_DNA"/>
</dbReference>
<feature type="compositionally biased region" description="Basic and acidic residues" evidence="1">
    <location>
        <begin position="8"/>
        <end position="17"/>
    </location>
</feature>
<gene>
    <name evidence="2" type="ORF">SCOCK_380062</name>
</gene>
<organism evidence="2 3">
    <name type="scientific">Actinacidiphila cocklensis</name>
    <dbReference type="NCBI Taxonomy" id="887465"/>
    <lineage>
        <taxon>Bacteria</taxon>
        <taxon>Bacillati</taxon>
        <taxon>Actinomycetota</taxon>
        <taxon>Actinomycetes</taxon>
        <taxon>Kitasatosporales</taxon>
        <taxon>Streptomycetaceae</taxon>
        <taxon>Actinacidiphila</taxon>
    </lineage>
</organism>
<evidence type="ECO:0000313" key="3">
    <source>
        <dbReference type="Proteomes" id="UP001152519"/>
    </source>
</evidence>
<accession>A0A9W4DYT4</accession>
<dbReference type="AlphaFoldDB" id="A0A9W4DYT4"/>
<feature type="compositionally biased region" description="Basic residues" evidence="1">
    <location>
        <begin position="63"/>
        <end position="76"/>
    </location>
</feature>
<keyword evidence="3" id="KW-1185">Reference proteome</keyword>
<comment type="caution">
    <text evidence="2">The sequence shown here is derived from an EMBL/GenBank/DDBJ whole genome shotgun (WGS) entry which is preliminary data.</text>
</comment>
<feature type="compositionally biased region" description="Basic residues" evidence="1">
    <location>
        <begin position="103"/>
        <end position="119"/>
    </location>
</feature>
<dbReference type="Proteomes" id="UP001152519">
    <property type="component" value="Unassembled WGS sequence"/>
</dbReference>
<feature type="region of interest" description="Disordered" evidence="1">
    <location>
        <begin position="1"/>
        <end position="119"/>
    </location>
</feature>
<evidence type="ECO:0000256" key="1">
    <source>
        <dbReference type="SAM" id="MobiDB-lite"/>
    </source>
</evidence>
<feature type="compositionally biased region" description="Basic residues" evidence="1">
    <location>
        <begin position="18"/>
        <end position="35"/>
    </location>
</feature>
<sequence>MGRRERRQLRPDQEPRHRPLPRRHGPHRRRVRGRPVRREQQYQPAVVGAHRRRQRPHQEPRHRPVRRRHGPHRLRLRPGAVQRQQQHQPAVADNSRELTPAGGRRRSVAARRWLRQQPL</sequence>
<name>A0A9W4DYT4_9ACTN</name>
<reference evidence="2" key="1">
    <citation type="submission" date="2021-05" db="EMBL/GenBank/DDBJ databases">
        <authorList>
            <person name="Arsene-Ploetze F."/>
        </authorList>
    </citation>
    <scope>NUCLEOTIDE SEQUENCE</scope>
    <source>
        <strain evidence="2">DSM 42138</strain>
    </source>
</reference>
<evidence type="ECO:0000313" key="2">
    <source>
        <dbReference type="EMBL" id="CAG6395985.1"/>
    </source>
</evidence>